<protein>
    <submittedName>
        <fullName evidence="5">DsbA family protein</fullName>
    </submittedName>
</protein>
<dbReference type="EMBL" id="JAOCQF010000003">
    <property type="protein sequence ID" value="MCT8330925.1"/>
    <property type="molecule type" value="Genomic_DNA"/>
</dbReference>
<sequence length="223" mass="24203">MSKKLKLAALVVAGVAGGAWWASQPEANLPPSLSTAAEAQTAAATSEAALVPDMVLGQEDAAVTVIEYASFTCPHCQNFHETVFDQLKADYIDTGKIRFVYREVYFDKFGLWAAMVARCGGAEKYFGISDMIYDTQKEWLAAENEAGIADKLRKIGLKAGIAPDALDACLKDNDMAKAMVANYQTNATNDEITGTPSFIIDGQKYSNMSYEDFAKILDEKLAN</sequence>
<keyword evidence="3" id="KW-0732">Signal</keyword>
<evidence type="ECO:0000313" key="5">
    <source>
        <dbReference type="EMBL" id="MCT8330925.1"/>
    </source>
</evidence>
<accession>A0ABT2NPR2</accession>
<dbReference type="SUPFAM" id="SSF52833">
    <property type="entry name" value="Thioredoxin-like"/>
    <property type="match status" value="1"/>
</dbReference>
<reference evidence="6" key="1">
    <citation type="submission" date="2023-07" db="EMBL/GenBank/DDBJ databases">
        <title>Defluviimonas sediminis sp. nov., isolated from mangrove sediment.</title>
        <authorList>
            <person name="Liu L."/>
            <person name="Li J."/>
            <person name="Huang Y."/>
            <person name="Pan J."/>
            <person name="Li M."/>
        </authorList>
    </citation>
    <scope>NUCLEOTIDE SEQUENCE [LARGE SCALE GENOMIC DNA]</scope>
    <source>
        <strain evidence="6">FT324</strain>
    </source>
</reference>
<evidence type="ECO:0000313" key="6">
    <source>
        <dbReference type="Proteomes" id="UP001205601"/>
    </source>
</evidence>
<proteinExistence type="inferred from homology"/>
<dbReference type="InterPro" id="IPR012336">
    <property type="entry name" value="Thioredoxin-like_fold"/>
</dbReference>
<dbReference type="InterPro" id="IPR013766">
    <property type="entry name" value="Thioredoxin_domain"/>
</dbReference>
<dbReference type="PROSITE" id="PS51352">
    <property type="entry name" value="THIOREDOXIN_2"/>
    <property type="match status" value="1"/>
</dbReference>
<dbReference type="Pfam" id="PF13462">
    <property type="entry name" value="Thioredoxin_4"/>
    <property type="match status" value="1"/>
</dbReference>
<comment type="caution">
    <text evidence="5">The sequence shown here is derived from an EMBL/GenBank/DDBJ whole genome shotgun (WGS) entry which is preliminary data.</text>
</comment>
<evidence type="ECO:0000256" key="3">
    <source>
        <dbReference type="SAM" id="SignalP"/>
    </source>
</evidence>
<feature type="signal peptide" evidence="3">
    <location>
        <begin position="1"/>
        <end position="21"/>
    </location>
</feature>
<dbReference type="RefSeq" id="WP_261496823.1">
    <property type="nucleotide sequence ID" value="NZ_JAOCQF010000003.1"/>
</dbReference>
<evidence type="ECO:0000256" key="1">
    <source>
        <dbReference type="ARBA" id="ARBA00003565"/>
    </source>
</evidence>
<comment type="function">
    <text evidence="1">May be required for disulfide bond formation in some proteins.</text>
</comment>
<keyword evidence="6" id="KW-1185">Reference proteome</keyword>
<name>A0ABT2NPR2_9RHOB</name>
<organism evidence="5 6">
    <name type="scientific">Albidovulum sediminis</name>
    <dbReference type="NCBI Taxonomy" id="3066345"/>
    <lineage>
        <taxon>Bacteria</taxon>
        <taxon>Pseudomonadati</taxon>
        <taxon>Pseudomonadota</taxon>
        <taxon>Alphaproteobacteria</taxon>
        <taxon>Rhodobacterales</taxon>
        <taxon>Paracoccaceae</taxon>
        <taxon>Albidovulum</taxon>
    </lineage>
</organism>
<dbReference type="PANTHER" id="PTHR13887">
    <property type="entry name" value="GLUTATHIONE S-TRANSFERASE KAPPA"/>
    <property type="match status" value="1"/>
</dbReference>
<gene>
    <name evidence="5" type="ORF">N5I32_15510</name>
</gene>
<feature type="chain" id="PRO_5046821207" evidence="3">
    <location>
        <begin position="22"/>
        <end position="223"/>
    </location>
</feature>
<comment type="similarity">
    <text evidence="2">Belongs to the thioredoxin family. DsbA subfamily.</text>
</comment>
<dbReference type="Proteomes" id="UP001205601">
    <property type="component" value="Unassembled WGS sequence"/>
</dbReference>
<dbReference type="InterPro" id="IPR036249">
    <property type="entry name" value="Thioredoxin-like_sf"/>
</dbReference>
<feature type="domain" description="Thioredoxin" evidence="4">
    <location>
        <begin position="31"/>
        <end position="222"/>
    </location>
</feature>
<dbReference type="PANTHER" id="PTHR13887:SF56">
    <property type="entry name" value="THIOREDOXIN-LIKE REDUCTASE RV2466C"/>
    <property type="match status" value="1"/>
</dbReference>
<dbReference type="Gene3D" id="3.40.30.10">
    <property type="entry name" value="Glutaredoxin"/>
    <property type="match status" value="1"/>
</dbReference>
<evidence type="ECO:0000256" key="2">
    <source>
        <dbReference type="ARBA" id="ARBA00005791"/>
    </source>
</evidence>
<evidence type="ECO:0000259" key="4">
    <source>
        <dbReference type="PROSITE" id="PS51352"/>
    </source>
</evidence>